<evidence type="ECO:0000256" key="2">
    <source>
        <dbReference type="ARBA" id="ARBA00007441"/>
    </source>
</evidence>
<dbReference type="InterPro" id="IPR004839">
    <property type="entry name" value="Aminotransferase_I/II_large"/>
</dbReference>
<gene>
    <name evidence="8" type="ORF">ABVT43_11510</name>
</gene>
<dbReference type="CDD" id="cd00609">
    <property type="entry name" value="AAT_like"/>
    <property type="match status" value="1"/>
</dbReference>
<dbReference type="SUPFAM" id="SSF53383">
    <property type="entry name" value="PLP-dependent transferases"/>
    <property type="match status" value="1"/>
</dbReference>
<evidence type="ECO:0000256" key="3">
    <source>
        <dbReference type="ARBA" id="ARBA00022576"/>
    </source>
</evidence>
<keyword evidence="3 6" id="KW-0032">Aminotransferase</keyword>
<dbReference type="InterPro" id="IPR015424">
    <property type="entry name" value="PyrdxlP-dep_Trfase"/>
</dbReference>
<dbReference type="Pfam" id="PF00155">
    <property type="entry name" value="Aminotran_1_2"/>
    <property type="match status" value="1"/>
</dbReference>
<protein>
    <recommendedName>
        <fullName evidence="6">Aminotransferase</fullName>
        <ecNumber evidence="6">2.6.1.-</ecNumber>
    </recommendedName>
</protein>
<comment type="similarity">
    <text evidence="2 6">Belongs to the class-I pyridoxal-phosphate-dependent aminotransferase family.</text>
</comment>
<dbReference type="InterPro" id="IPR004838">
    <property type="entry name" value="NHTrfase_class1_PyrdxlP-BS"/>
</dbReference>
<dbReference type="InterPro" id="IPR015421">
    <property type="entry name" value="PyrdxlP-dep_Trfase_major"/>
</dbReference>
<proteinExistence type="inferred from homology"/>
<feature type="domain" description="Aminotransferase class I/classII large" evidence="7">
    <location>
        <begin position="32"/>
        <end position="392"/>
    </location>
</feature>
<dbReference type="Proteomes" id="UP001548189">
    <property type="component" value="Unassembled WGS sequence"/>
</dbReference>
<evidence type="ECO:0000256" key="4">
    <source>
        <dbReference type="ARBA" id="ARBA00022679"/>
    </source>
</evidence>
<dbReference type="Gene3D" id="3.90.1150.10">
    <property type="entry name" value="Aspartate Aminotransferase, domain 1"/>
    <property type="match status" value="1"/>
</dbReference>
<evidence type="ECO:0000256" key="1">
    <source>
        <dbReference type="ARBA" id="ARBA00001933"/>
    </source>
</evidence>
<dbReference type="PANTHER" id="PTHR46383">
    <property type="entry name" value="ASPARTATE AMINOTRANSFERASE"/>
    <property type="match status" value="1"/>
</dbReference>
<sequence>MNYLANRVANLQPSATKAMTERAHALKLEGKSIISLSQGQPDFDTPPNITKAAIEAVNAGKTRYTPTSGIIELREAIKNKFLSDNQIEYSTSEIIVGTGAKQILFNAFLATLNFADEVIIPTPAWVSYPEMVKLIGGNPIEVYCDRQANYKLTAQQLEHAITPKTRWLVLNSPSNPTGSVYSKAELSALAECIRKYPRIMVLCDDIYEKLIYDNQAFYTLAQIAPDLKDRILTINGVSKAYAMTGWRIGYGAGPKALIKTMSIIQGHSTSNPNSIAQYATLAALTGPQHYLQQFTMAFEKRRNFMFGKLNSLDELDCTLPQGAFYLFVNCEGIFQKTTPQGKKLNNDIDVAFYLLEEFGVGLVPGSAFMAPGHLRLSFAAAESQLEAACERIKLALALLQ</sequence>
<dbReference type="EMBL" id="JBEVCJ010000013">
    <property type="protein sequence ID" value="MET1255754.1"/>
    <property type="molecule type" value="Genomic_DNA"/>
</dbReference>
<comment type="caution">
    <text evidence="8">The sequence shown here is derived from an EMBL/GenBank/DDBJ whole genome shotgun (WGS) entry which is preliminary data.</text>
</comment>
<dbReference type="EC" id="2.6.1.-" evidence="6"/>
<dbReference type="PANTHER" id="PTHR46383:SF1">
    <property type="entry name" value="ASPARTATE AMINOTRANSFERASE"/>
    <property type="match status" value="1"/>
</dbReference>
<dbReference type="InterPro" id="IPR050596">
    <property type="entry name" value="AspAT/PAT-like"/>
</dbReference>
<name>A0ABV2BV35_9GAMM</name>
<evidence type="ECO:0000256" key="6">
    <source>
        <dbReference type="RuleBase" id="RU000481"/>
    </source>
</evidence>
<evidence type="ECO:0000256" key="5">
    <source>
        <dbReference type="ARBA" id="ARBA00022898"/>
    </source>
</evidence>
<dbReference type="RefSeq" id="WP_353896340.1">
    <property type="nucleotide sequence ID" value="NZ_JBEVCJ010000013.1"/>
</dbReference>
<comment type="cofactor">
    <cofactor evidence="1 6">
        <name>pyridoxal 5'-phosphate</name>
        <dbReference type="ChEBI" id="CHEBI:597326"/>
    </cofactor>
</comment>
<accession>A0ABV2BV35</accession>
<keyword evidence="4 6" id="KW-0808">Transferase</keyword>
<keyword evidence="5" id="KW-0663">Pyridoxal phosphate</keyword>
<dbReference type="PROSITE" id="PS00105">
    <property type="entry name" value="AA_TRANSFER_CLASS_1"/>
    <property type="match status" value="1"/>
</dbReference>
<keyword evidence="9" id="KW-1185">Reference proteome</keyword>
<evidence type="ECO:0000313" key="9">
    <source>
        <dbReference type="Proteomes" id="UP001548189"/>
    </source>
</evidence>
<dbReference type="Gene3D" id="3.40.640.10">
    <property type="entry name" value="Type I PLP-dependent aspartate aminotransferase-like (Major domain)"/>
    <property type="match status" value="1"/>
</dbReference>
<dbReference type="InterPro" id="IPR015422">
    <property type="entry name" value="PyrdxlP-dep_Trfase_small"/>
</dbReference>
<reference evidence="8 9" key="1">
    <citation type="submission" date="2024-06" db="EMBL/GenBank/DDBJ databases">
        <authorList>
            <person name="Li F."/>
        </authorList>
    </citation>
    <scope>NUCLEOTIDE SEQUENCE [LARGE SCALE GENOMIC DNA]</scope>
    <source>
        <strain evidence="8 9">GXAS 311</strain>
    </source>
</reference>
<dbReference type="GO" id="GO:0008483">
    <property type="term" value="F:transaminase activity"/>
    <property type="evidence" value="ECO:0007669"/>
    <property type="project" value="UniProtKB-KW"/>
</dbReference>
<organism evidence="8 9">
    <name type="scientific">Aliikangiella maris</name>
    <dbReference type="NCBI Taxonomy" id="3162458"/>
    <lineage>
        <taxon>Bacteria</taxon>
        <taxon>Pseudomonadati</taxon>
        <taxon>Pseudomonadota</taxon>
        <taxon>Gammaproteobacteria</taxon>
        <taxon>Oceanospirillales</taxon>
        <taxon>Pleioneaceae</taxon>
        <taxon>Aliikangiella</taxon>
    </lineage>
</organism>
<evidence type="ECO:0000259" key="7">
    <source>
        <dbReference type="Pfam" id="PF00155"/>
    </source>
</evidence>
<evidence type="ECO:0000313" key="8">
    <source>
        <dbReference type="EMBL" id="MET1255754.1"/>
    </source>
</evidence>